<accession>A0A9Q1J6R1</accession>
<keyword evidence="2" id="KW-1185">Reference proteome</keyword>
<reference evidence="1" key="1">
    <citation type="journal article" date="2023" name="Science">
        <title>Genome structures resolve the early diversification of teleost fishes.</title>
        <authorList>
            <person name="Parey E."/>
            <person name="Louis A."/>
            <person name="Montfort J."/>
            <person name="Bouchez O."/>
            <person name="Roques C."/>
            <person name="Iampietro C."/>
            <person name="Lluch J."/>
            <person name="Castinel A."/>
            <person name="Donnadieu C."/>
            <person name="Desvignes T."/>
            <person name="Floi Bucao C."/>
            <person name="Jouanno E."/>
            <person name="Wen M."/>
            <person name="Mejri S."/>
            <person name="Dirks R."/>
            <person name="Jansen H."/>
            <person name="Henkel C."/>
            <person name="Chen W.J."/>
            <person name="Zahm M."/>
            <person name="Cabau C."/>
            <person name="Klopp C."/>
            <person name="Thompson A.W."/>
            <person name="Robinson-Rechavi M."/>
            <person name="Braasch I."/>
            <person name="Lecointre G."/>
            <person name="Bobe J."/>
            <person name="Postlethwait J.H."/>
            <person name="Berthelot C."/>
            <person name="Roest Crollius H."/>
            <person name="Guiguen Y."/>
        </authorList>
    </citation>
    <scope>NUCLEOTIDE SEQUENCE</scope>
    <source>
        <strain evidence="1">WJC10195</strain>
    </source>
</reference>
<proteinExistence type="predicted"/>
<name>A0A9Q1J6R1_SYNKA</name>
<protein>
    <submittedName>
        <fullName evidence="1">Uncharacterized protein</fullName>
    </submittedName>
</protein>
<evidence type="ECO:0000313" key="1">
    <source>
        <dbReference type="EMBL" id="KAJ8370457.1"/>
    </source>
</evidence>
<evidence type="ECO:0000313" key="2">
    <source>
        <dbReference type="Proteomes" id="UP001152622"/>
    </source>
</evidence>
<dbReference type="AlphaFoldDB" id="A0A9Q1J6R1"/>
<dbReference type="Proteomes" id="UP001152622">
    <property type="component" value="Chromosome 3"/>
</dbReference>
<organism evidence="1 2">
    <name type="scientific">Synaphobranchus kaupii</name>
    <name type="common">Kaup's arrowtooth eel</name>
    <dbReference type="NCBI Taxonomy" id="118154"/>
    <lineage>
        <taxon>Eukaryota</taxon>
        <taxon>Metazoa</taxon>
        <taxon>Chordata</taxon>
        <taxon>Craniata</taxon>
        <taxon>Vertebrata</taxon>
        <taxon>Euteleostomi</taxon>
        <taxon>Actinopterygii</taxon>
        <taxon>Neopterygii</taxon>
        <taxon>Teleostei</taxon>
        <taxon>Anguilliformes</taxon>
        <taxon>Synaphobranchidae</taxon>
        <taxon>Synaphobranchus</taxon>
    </lineage>
</organism>
<sequence>MLSSLIPVHVLQGNAAGRKRGKARGRRAVWTVLSVSCSSPLKIDFYKTLWCSFKALCGFQPDSRSLQSADPALPLCDA</sequence>
<gene>
    <name evidence="1" type="ORF">SKAU_G00104850</name>
</gene>
<comment type="caution">
    <text evidence="1">The sequence shown here is derived from an EMBL/GenBank/DDBJ whole genome shotgun (WGS) entry which is preliminary data.</text>
</comment>
<dbReference type="EMBL" id="JAINUF010000003">
    <property type="protein sequence ID" value="KAJ8370457.1"/>
    <property type="molecule type" value="Genomic_DNA"/>
</dbReference>